<proteinExistence type="predicted"/>
<gene>
    <name evidence="1" type="ORF">YALI0_E23606g</name>
</gene>
<evidence type="ECO:0000313" key="1">
    <source>
        <dbReference type="EMBL" id="CAG79916.2"/>
    </source>
</evidence>
<name>Q6C4U5_YARLI</name>
<dbReference type="EMBL" id="CR382131">
    <property type="protein sequence ID" value="CAG79916.2"/>
    <property type="molecule type" value="Genomic_DNA"/>
</dbReference>
<dbReference type="InParanoid" id="Q6C4U5"/>
<dbReference type="Proteomes" id="UP000001300">
    <property type="component" value="Chromosome E"/>
</dbReference>
<reference evidence="1 2" key="1">
    <citation type="journal article" date="2004" name="Nature">
        <title>Genome evolution in yeasts.</title>
        <authorList>
            <consortium name="Genolevures"/>
            <person name="Dujon B."/>
            <person name="Sherman D."/>
            <person name="Fischer G."/>
            <person name="Durrens P."/>
            <person name="Casaregola S."/>
            <person name="Lafontaine I."/>
            <person name="de Montigny J."/>
            <person name="Marck C."/>
            <person name="Neuveglise C."/>
            <person name="Talla E."/>
            <person name="Goffard N."/>
            <person name="Frangeul L."/>
            <person name="Aigle M."/>
            <person name="Anthouard V."/>
            <person name="Babour A."/>
            <person name="Barbe V."/>
            <person name="Barnay S."/>
            <person name="Blanchin S."/>
            <person name="Beckerich J.M."/>
            <person name="Beyne E."/>
            <person name="Bleykasten C."/>
            <person name="Boisrame A."/>
            <person name="Boyer J."/>
            <person name="Cattolico L."/>
            <person name="Confanioleri F."/>
            <person name="de Daruvar A."/>
            <person name="Despons L."/>
            <person name="Fabre E."/>
            <person name="Fairhead C."/>
            <person name="Ferry-Dumazet H."/>
            <person name="Groppi A."/>
            <person name="Hantraye F."/>
            <person name="Hennequin C."/>
            <person name="Jauniaux N."/>
            <person name="Joyet P."/>
            <person name="Kachouri R."/>
            <person name="Kerrest A."/>
            <person name="Koszul R."/>
            <person name="Lemaire M."/>
            <person name="Lesur I."/>
            <person name="Ma L."/>
            <person name="Muller H."/>
            <person name="Nicaud J.M."/>
            <person name="Nikolski M."/>
            <person name="Oztas S."/>
            <person name="Ozier-Kalogeropoulos O."/>
            <person name="Pellenz S."/>
            <person name="Potier S."/>
            <person name="Richard G.F."/>
            <person name="Straub M.L."/>
            <person name="Suleau A."/>
            <person name="Swennene D."/>
            <person name="Tekaia F."/>
            <person name="Wesolowski-Louvel M."/>
            <person name="Westhof E."/>
            <person name="Wirth B."/>
            <person name="Zeniou-Meyer M."/>
            <person name="Zivanovic I."/>
            <person name="Bolotin-Fukuhara M."/>
            <person name="Thierry A."/>
            <person name="Bouchier C."/>
            <person name="Caudron B."/>
            <person name="Scarpelli C."/>
            <person name="Gaillardin C."/>
            <person name="Weissenbach J."/>
            <person name="Wincker P."/>
            <person name="Souciet J.L."/>
        </authorList>
    </citation>
    <scope>NUCLEOTIDE SEQUENCE [LARGE SCALE GENOMIC DNA]</scope>
    <source>
        <strain evidence="2">CLIB 122 / E 150</strain>
    </source>
</reference>
<protein>
    <submittedName>
        <fullName evidence="1">YALI0E23606p</fullName>
    </submittedName>
</protein>
<keyword evidence="2" id="KW-1185">Reference proteome</keyword>
<dbReference type="AlphaFoldDB" id="Q6C4U5"/>
<accession>Q6C4U5</accession>
<organism evidence="1 2">
    <name type="scientific">Yarrowia lipolytica (strain CLIB 122 / E 150)</name>
    <name type="common">Yeast</name>
    <name type="synonym">Candida lipolytica</name>
    <dbReference type="NCBI Taxonomy" id="284591"/>
    <lineage>
        <taxon>Eukaryota</taxon>
        <taxon>Fungi</taxon>
        <taxon>Dikarya</taxon>
        <taxon>Ascomycota</taxon>
        <taxon>Saccharomycotina</taxon>
        <taxon>Dipodascomycetes</taxon>
        <taxon>Dipodascales</taxon>
        <taxon>Dipodascales incertae sedis</taxon>
        <taxon>Yarrowia</taxon>
    </lineage>
</organism>
<evidence type="ECO:0000313" key="2">
    <source>
        <dbReference type="Proteomes" id="UP000001300"/>
    </source>
</evidence>
<dbReference type="VEuPathDB" id="FungiDB:YALI0_E23606g"/>
<sequence>MIKTWTCWNQSLEDKEEDQMERMKASREELTEMGFFS</sequence>
<dbReference type="HOGENOM" id="CLU_3351412_0_0_1"/>